<proteinExistence type="inferred from homology"/>
<evidence type="ECO:0000259" key="17">
    <source>
        <dbReference type="SMART" id="SM00936"/>
    </source>
</evidence>
<dbReference type="SMART" id="SM00936">
    <property type="entry name" value="PBP5_C"/>
    <property type="match status" value="1"/>
</dbReference>
<feature type="domain" description="Peptidase S11 D-Ala-D-Ala carboxypeptidase A C-terminal" evidence="17">
    <location>
        <begin position="325"/>
        <end position="433"/>
    </location>
</feature>
<evidence type="ECO:0000256" key="5">
    <source>
        <dbReference type="ARBA" id="ARBA00022645"/>
    </source>
</evidence>
<dbReference type="Proteomes" id="UP000278746">
    <property type="component" value="Unassembled WGS sequence"/>
</dbReference>
<protein>
    <recommendedName>
        <fullName evidence="4">serine-type D-Ala-D-Ala carboxypeptidase</fullName>
        <ecNumber evidence="4">3.4.16.4</ecNumber>
    </recommendedName>
</protein>
<evidence type="ECO:0000256" key="1">
    <source>
        <dbReference type="ARBA" id="ARBA00003217"/>
    </source>
</evidence>
<feature type="chain" id="PRO_5039532433" description="serine-type D-Ala-D-Ala carboxypeptidase" evidence="16">
    <location>
        <begin position="24"/>
        <end position="463"/>
    </location>
</feature>
<comment type="similarity">
    <text evidence="3 15">Belongs to the peptidase S11 family.</text>
</comment>
<sequence length="463" mass="50725">MGKFKGTVLSLMAFLLVFSSVFATSETAEAGFNPGVETVILVDADSGKILLDKNIDQALPPASMTKMMSEYLILEAINNGEISWDQEVPISDLNAALSHQGGLSNVMLRTDEKYTVKELYESVAIYSANAATMALAEMISGSEGAFVERMNERAKEIGMGEPMREAGSGDLESLFEQGIGDFQFVNSTGLPNSLLGDNYPEGTEPDDDNYMSARAAATLAFHLINNYPEVLETASIPEKLFKEGTTDEIRMQNWNWMIPGTMYGDLDYEYIDGLKTGFTNSAGYTFTGTAEKDGKRLVSVVMGADSEAHRFQETQRLMEWGFNHFSQTELFPAGMSIEEDETVQVAKGKESEVAVSTEDALSMMIRNNQEDAYSYEVEWDESLLNEDGKLTAPIEAGEVVGKLHVVSDEDDAGFIDGNDQSSVNIVTDEAVEKAGWFSLLFRSIAGFFSGVWTSVADTVTGWF</sequence>
<reference evidence="18 19" key="1">
    <citation type="submission" date="2018-10" db="EMBL/GenBank/DDBJ databases">
        <title>Bacillus Keqinensis sp. nov., a moderately halophilic bacterium isolated from a saline-alkaline lake.</title>
        <authorList>
            <person name="Wang H."/>
        </authorList>
    </citation>
    <scope>NUCLEOTIDE SEQUENCE [LARGE SCALE GENOMIC DNA]</scope>
    <source>
        <strain evidence="18 19">KQ-3</strain>
    </source>
</reference>
<organism evidence="18 19">
    <name type="scientific">Alteribacter keqinensis</name>
    <dbReference type="NCBI Taxonomy" id="2483800"/>
    <lineage>
        <taxon>Bacteria</taxon>
        <taxon>Bacillati</taxon>
        <taxon>Bacillota</taxon>
        <taxon>Bacilli</taxon>
        <taxon>Bacillales</taxon>
        <taxon>Bacillaceae</taxon>
        <taxon>Alteribacter</taxon>
    </lineage>
</organism>
<comment type="caution">
    <text evidence="18">The sequence shown here is derived from an EMBL/GenBank/DDBJ whole genome shotgun (WGS) entry which is preliminary data.</text>
</comment>
<comment type="function">
    <text evidence="1">Removes C-terminal D-alanyl residues from sugar-peptide cell wall precursors.</text>
</comment>
<evidence type="ECO:0000256" key="9">
    <source>
        <dbReference type="ARBA" id="ARBA00022960"/>
    </source>
</evidence>
<dbReference type="UniPathway" id="UPA00219"/>
<dbReference type="InterPro" id="IPR001967">
    <property type="entry name" value="Peptidase_S11_N"/>
</dbReference>
<evidence type="ECO:0000256" key="4">
    <source>
        <dbReference type="ARBA" id="ARBA00012448"/>
    </source>
</evidence>
<dbReference type="InterPro" id="IPR018044">
    <property type="entry name" value="Peptidase_S11"/>
</dbReference>
<keyword evidence="10" id="KW-0573">Peptidoglycan synthesis</keyword>
<dbReference type="SUPFAM" id="SSF56601">
    <property type="entry name" value="beta-lactamase/transpeptidase-like"/>
    <property type="match status" value="1"/>
</dbReference>
<evidence type="ECO:0000256" key="7">
    <source>
        <dbReference type="ARBA" id="ARBA00022729"/>
    </source>
</evidence>
<dbReference type="AlphaFoldDB" id="A0A3M7TKG4"/>
<dbReference type="EMBL" id="RHIB01000006">
    <property type="protein sequence ID" value="RNA65957.1"/>
    <property type="molecule type" value="Genomic_DNA"/>
</dbReference>
<keyword evidence="5 18" id="KW-0121">Carboxypeptidase</keyword>
<keyword evidence="8" id="KW-0378">Hydrolase</keyword>
<dbReference type="PANTHER" id="PTHR21581:SF11">
    <property type="entry name" value="D-ALANYL-D-ALANINE CARBOXYPEPTIDASE DACA"/>
    <property type="match status" value="1"/>
</dbReference>
<keyword evidence="11" id="KW-0961">Cell wall biogenesis/degradation</keyword>
<dbReference type="Pfam" id="PF07943">
    <property type="entry name" value="PBP5_C"/>
    <property type="match status" value="1"/>
</dbReference>
<evidence type="ECO:0000313" key="18">
    <source>
        <dbReference type="EMBL" id="RNA65957.1"/>
    </source>
</evidence>
<feature type="active site" description="Acyl-ester intermediate" evidence="13">
    <location>
        <position position="63"/>
    </location>
</feature>
<keyword evidence="6" id="KW-0645">Protease</keyword>
<name>A0A3M7TKG4_9BACI</name>
<dbReference type="PANTHER" id="PTHR21581">
    <property type="entry name" value="D-ALANYL-D-ALANINE CARBOXYPEPTIDASE"/>
    <property type="match status" value="1"/>
</dbReference>
<dbReference type="SUPFAM" id="SSF69189">
    <property type="entry name" value="Penicillin-binding protein associated domain"/>
    <property type="match status" value="1"/>
</dbReference>
<feature type="binding site" evidence="14">
    <location>
        <position position="275"/>
    </location>
    <ligand>
        <name>substrate</name>
    </ligand>
</feature>
<dbReference type="GO" id="GO:0006508">
    <property type="term" value="P:proteolysis"/>
    <property type="evidence" value="ECO:0007669"/>
    <property type="project" value="UniProtKB-KW"/>
</dbReference>
<accession>A0A3M7TKG4</accession>
<dbReference type="Gene3D" id="2.60.410.10">
    <property type="entry name" value="D-Ala-D-Ala carboxypeptidase, C-terminal domain"/>
    <property type="match status" value="1"/>
</dbReference>
<keyword evidence="7 16" id="KW-0732">Signal</keyword>
<dbReference type="InterPro" id="IPR012338">
    <property type="entry name" value="Beta-lactam/transpept-like"/>
</dbReference>
<keyword evidence="9" id="KW-0133">Cell shape</keyword>
<evidence type="ECO:0000256" key="11">
    <source>
        <dbReference type="ARBA" id="ARBA00023316"/>
    </source>
</evidence>
<dbReference type="InterPro" id="IPR015956">
    <property type="entry name" value="Peniciliin-bd_prot_C_sf"/>
</dbReference>
<evidence type="ECO:0000256" key="14">
    <source>
        <dbReference type="PIRSR" id="PIRSR618044-2"/>
    </source>
</evidence>
<evidence type="ECO:0000256" key="8">
    <source>
        <dbReference type="ARBA" id="ARBA00022801"/>
    </source>
</evidence>
<evidence type="ECO:0000256" key="15">
    <source>
        <dbReference type="RuleBase" id="RU004016"/>
    </source>
</evidence>
<dbReference type="EC" id="3.4.16.4" evidence="4"/>
<dbReference type="Gene3D" id="3.40.710.10">
    <property type="entry name" value="DD-peptidase/beta-lactamase superfamily"/>
    <property type="match status" value="1"/>
</dbReference>
<evidence type="ECO:0000256" key="3">
    <source>
        <dbReference type="ARBA" id="ARBA00007164"/>
    </source>
</evidence>
<dbReference type="Pfam" id="PF00768">
    <property type="entry name" value="Peptidase_S11"/>
    <property type="match status" value="2"/>
</dbReference>
<feature type="signal peptide" evidence="16">
    <location>
        <begin position="1"/>
        <end position="23"/>
    </location>
</feature>
<evidence type="ECO:0000256" key="10">
    <source>
        <dbReference type="ARBA" id="ARBA00022984"/>
    </source>
</evidence>
<evidence type="ECO:0000256" key="13">
    <source>
        <dbReference type="PIRSR" id="PIRSR618044-1"/>
    </source>
</evidence>
<dbReference type="InterPro" id="IPR012907">
    <property type="entry name" value="Peptidase_S11_C"/>
</dbReference>
<comment type="pathway">
    <text evidence="2">Cell wall biogenesis; peptidoglycan biosynthesis.</text>
</comment>
<dbReference type="OrthoDB" id="9791132at2"/>
<dbReference type="GO" id="GO:0009002">
    <property type="term" value="F:serine-type D-Ala-D-Ala carboxypeptidase activity"/>
    <property type="evidence" value="ECO:0007669"/>
    <property type="project" value="UniProtKB-EC"/>
</dbReference>
<evidence type="ECO:0000256" key="6">
    <source>
        <dbReference type="ARBA" id="ARBA00022670"/>
    </source>
</evidence>
<evidence type="ECO:0000256" key="12">
    <source>
        <dbReference type="ARBA" id="ARBA00034000"/>
    </source>
</evidence>
<dbReference type="InterPro" id="IPR037167">
    <property type="entry name" value="Peptidase_S11_C_sf"/>
</dbReference>
<feature type="active site" evidence="13">
    <location>
        <position position="127"/>
    </location>
</feature>
<dbReference type="GO" id="GO:0071555">
    <property type="term" value="P:cell wall organization"/>
    <property type="evidence" value="ECO:0007669"/>
    <property type="project" value="UniProtKB-KW"/>
</dbReference>
<evidence type="ECO:0000256" key="16">
    <source>
        <dbReference type="SAM" id="SignalP"/>
    </source>
</evidence>
<evidence type="ECO:0000256" key="2">
    <source>
        <dbReference type="ARBA" id="ARBA00004752"/>
    </source>
</evidence>
<comment type="catalytic activity">
    <reaction evidence="12">
        <text>Preferential cleavage: (Ac)2-L-Lys-D-Ala-|-D-Ala. Also transpeptidation of peptidyl-alanyl moieties that are N-acyl substituents of D-alanine.</text>
        <dbReference type="EC" id="3.4.16.4"/>
    </reaction>
</comment>
<dbReference type="GO" id="GO:0008360">
    <property type="term" value="P:regulation of cell shape"/>
    <property type="evidence" value="ECO:0007669"/>
    <property type="project" value="UniProtKB-KW"/>
</dbReference>
<keyword evidence="19" id="KW-1185">Reference proteome</keyword>
<dbReference type="GO" id="GO:0009252">
    <property type="term" value="P:peptidoglycan biosynthetic process"/>
    <property type="evidence" value="ECO:0007669"/>
    <property type="project" value="UniProtKB-UniPathway"/>
</dbReference>
<dbReference type="RefSeq" id="WP_122902085.1">
    <property type="nucleotide sequence ID" value="NZ_RHIB01000006.1"/>
</dbReference>
<gene>
    <name evidence="18" type="ORF">EBO34_20320</name>
</gene>
<evidence type="ECO:0000313" key="19">
    <source>
        <dbReference type="Proteomes" id="UP000278746"/>
    </source>
</evidence>
<feature type="active site" description="Proton acceptor" evidence="13">
    <location>
        <position position="66"/>
    </location>
</feature>
<dbReference type="PRINTS" id="PR00725">
    <property type="entry name" value="DADACBPTASE1"/>
</dbReference>